<dbReference type="SUPFAM" id="SSF56925">
    <property type="entry name" value="OMPA-like"/>
    <property type="match status" value="1"/>
</dbReference>
<dbReference type="RefSeq" id="WP_144115227.1">
    <property type="nucleotide sequence ID" value="NZ_JACHGE010000001.1"/>
</dbReference>
<name>A0A5M7BKW0_9FLAO</name>
<proteinExistence type="predicted"/>
<reference evidence="2 5" key="1">
    <citation type="journal article" date="2015" name="Int. J. Syst. Evol. Microbiol.">
        <title>Algibacter amylolyticus sp. nov., isolated from intertidal sediment.</title>
        <authorList>
            <person name="Zhang D.C."/>
            <person name="Wu J."/>
            <person name="Neuner K."/>
            <person name="Yao J."/>
            <person name="Margesin R."/>
        </authorList>
    </citation>
    <scope>NUCLEOTIDE SEQUENCE [LARGE SCALE GENOMIC DNA]</scope>
    <source>
        <strain evidence="2 5">RU-4-M-4</strain>
    </source>
</reference>
<reference evidence="2" key="3">
    <citation type="submission" date="2019-09" db="EMBL/GenBank/DDBJ databases">
        <authorList>
            <person name="Zhang D.-C."/>
        </authorList>
    </citation>
    <scope>NUCLEOTIDE SEQUENCE</scope>
    <source>
        <strain evidence="2">RU-4-M-4</strain>
    </source>
</reference>
<reference evidence="3 4" key="2">
    <citation type="submission" date="2019-07" db="EMBL/GenBank/DDBJ databases">
        <title>Algibacter marinivivus sp. nov., isolated from the surface of a marine red alga.</title>
        <authorList>
            <person name="Zhong X."/>
            <person name="Xu W."/>
            <person name="Zhang Y."/>
            <person name="Zhang Q."/>
            <person name="Du Z."/>
        </authorList>
    </citation>
    <scope>NUCLEOTIDE SEQUENCE [LARGE SCALE GENOMIC DNA]</scope>
    <source>
        <strain evidence="3 4">RU-4-M-4</strain>
    </source>
</reference>
<accession>A0A5M7BKW0</accession>
<gene>
    <name evidence="2" type="ORF">F2B50_03355</name>
    <name evidence="3" type="ORF">FPF71_03355</name>
</gene>
<evidence type="ECO:0000313" key="4">
    <source>
        <dbReference type="Proteomes" id="UP000315145"/>
    </source>
</evidence>
<dbReference type="Proteomes" id="UP000315145">
    <property type="component" value="Unassembled WGS sequence"/>
</dbReference>
<evidence type="ECO:0000259" key="1">
    <source>
        <dbReference type="Pfam" id="PF13568"/>
    </source>
</evidence>
<dbReference type="AlphaFoldDB" id="A0A5M7BKW0"/>
<evidence type="ECO:0000313" key="5">
    <source>
        <dbReference type="Proteomes" id="UP000322315"/>
    </source>
</evidence>
<comment type="caution">
    <text evidence="2">The sequence shown here is derived from an EMBL/GenBank/DDBJ whole genome shotgun (WGS) entry which is preliminary data.</text>
</comment>
<evidence type="ECO:0000313" key="2">
    <source>
        <dbReference type="EMBL" id="KAA5827891.1"/>
    </source>
</evidence>
<sequence>MKKTIILGVIAAVTFFKTTQAQTISFGAKAGLNVSTFNGNRSGDEINRNSLIGFHAGLIAETRINDFINLQPEIIYSRGGAEEENIVKFQLDYISIPVMFKFYVADRLSIDVGPQFGFLVGDKAKFEDDNVPEFDTDASTFDFALNTGLGIDISDKWFSQIRYSYGVTTIAENPDVKNGIFQFSIGRKF</sequence>
<organism evidence="2 5">
    <name type="scientific">Algibacter amylolyticus</name>
    <dbReference type="NCBI Taxonomy" id="1608400"/>
    <lineage>
        <taxon>Bacteria</taxon>
        <taxon>Pseudomonadati</taxon>
        <taxon>Bacteroidota</taxon>
        <taxon>Flavobacteriia</taxon>
        <taxon>Flavobacteriales</taxon>
        <taxon>Flavobacteriaceae</taxon>
        <taxon>Algibacter</taxon>
    </lineage>
</organism>
<protein>
    <submittedName>
        <fullName evidence="2">PorT family protein</fullName>
    </submittedName>
</protein>
<keyword evidence="4" id="KW-1185">Reference proteome</keyword>
<dbReference type="EMBL" id="VMBF01000001">
    <property type="protein sequence ID" value="TSJ82136.1"/>
    <property type="molecule type" value="Genomic_DNA"/>
</dbReference>
<dbReference type="EMBL" id="VWRS01000001">
    <property type="protein sequence ID" value="KAA5827891.1"/>
    <property type="molecule type" value="Genomic_DNA"/>
</dbReference>
<dbReference type="Pfam" id="PF13568">
    <property type="entry name" value="OMP_b-brl_2"/>
    <property type="match status" value="1"/>
</dbReference>
<dbReference type="OrthoDB" id="947434at2"/>
<dbReference type="InterPro" id="IPR011250">
    <property type="entry name" value="OMP/PagP_B-barrel"/>
</dbReference>
<dbReference type="Proteomes" id="UP000322315">
    <property type="component" value="Unassembled WGS sequence"/>
</dbReference>
<evidence type="ECO:0000313" key="3">
    <source>
        <dbReference type="EMBL" id="TSJ82136.1"/>
    </source>
</evidence>
<feature type="domain" description="Outer membrane protein beta-barrel" evidence="1">
    <location>
        <begin position="20"/>
        <end position="170"/>
    </location>
</feature>
<dbReference type="InterPro" id="IPR025665">
    <property type="entry name" value="Beta-barrel_OMP_2"/>
</dbReference>